<feature type="transmembrane region" description="Helical" evidence="7">
    <location>
        <begin position="345"/>
        <end position="364"/>
    </location>
</feature>
<feature type="transmembrane region" description="Helical" evidence="7">
    <location>
        <begin position="421"/>
        <end position="442"/>
    </location>
</feature>
<keyword evidence="5 7" id="KW-0472">Membrane</keyword>
<dbReference type="RefSeq" id="WP_337702360.1">
    <property type="nucleotide sequence ID" value="NZ_JBBEGM010000003.1"/>
</dbReference>
<feature type="transmembrane region" description="Helical" evidence="7">
    <location>
        <begin position="656"/>
        <end position="677"/>
    </location>
</feature>
<keyword evidence="2" id="KW-1003">Cell membrane</keyword>
<feature type="transmembrane region" description="Helical" evidence="7">
    <location>
        <begin position="290"/>
        <end position="310"/>
    </location>
</feature>
<dbReference type="EMBL" id="JBBEGM010000003">
    <property type="protein sequence ID" value="MEJ2861564.1"/>
    <property type="molecule type" value="Genomic_DNA"/>
</dbReference>
<evidence type="ECO:0000256" key="2">
    <source>
        <dbReference type="ARBA" id="ARBA00022475"/>
    </source>
</evidence>
<feature type="transmembrane region" description="Helical" evidence="7">
    <location>
        <begin position="689"/>
        <end position="709"/>
    </location>
</feature>
<evidence type="ECO:0000256" key="7">
    <source>
        <dbReference type="SAM" id="Phobius"/>
    </source>
</evidence>
<proteinExistence type="predicted"/>
<evidence type="ECO:0000256" key="3">
    <source>
        <dbReference type="ARBA" id="ARBA00022692"/>
    </source>
</evidence>
<comment type="caution">
    <text evidence="9">The sequence shown here is derived from an EMBL/GenBank/DDBJ whole genome shotgun (WGS) entry which is preliminary data.</text>
</comment>
<keyword evidence="4 7" id="KW-1133">Transmembrane helix</keyword>
<feature type="domain" description="Membrane transport protein MMPL" evidence="8">
    <location>
        <begin position="536"/>
        <end position="670"/>
    </location>
</feature>
<evidence type="ECO:0000256" key="5">
    <source>
        <dbReference type="ARBA" id="ARBA00023136"/>
    </source>
</evidence>
<dbReference type="InterPro" id="IPR050545">
    <property type="entry name" value="Mycobact_MmpL"/>
</dbReference>
<evidence type="ECO:0000259" key="8">
    <source>
        <dbReference type="Pfam" id="PF03176"/>
    </source>
</evidence>
<dbReference type="PANTHER" id="PTHR33406:SF13">
    <property type="entry name" value="MEMBRANE PROTEIN YDFJ"/>
    <property type="match status" value="1"/>
</dbReference>
<evidence type="ECO:0000256" key="4">
    <source>
        <dbReference type="ARBA" id="ARBA00022989"/>
    </source>
</evidence>
<evidence type="ECO:0000256" key="6">
    <source>
        <dbReference type="SAM" id="MobiDB-lite"/>
    </source>
</evidence>
<dbReference type="PANTHER" id="PTHR33406">
    <property type="entry name" value="MEMBRANE PROTEIN MJ1562-RELATED"/>
    <property type="match status" value="1"/>
</dbReference>
<feature type="transmembrane region" description="Helical" evidence="7">
    <location>
        <begin position="316"/>
        <end position="338"/>
    </location>
</feature>
<gene>
    <name evidence="9" type="ORF">WCD58_10375</name>
</gene>
<protein>
    <submittedName>
        <fullName evidence="9">MMPL family transporter</fullName>
    </submittedName>
</protein>
<reference evidence="9 10" key="1">
    <citation type="submission" date="2024-03" db="EMBL/GenBank/DDBJ databases">
        <title>Actinomycetospora sp. OC33-EN07, a novel actinomycete isolated from wild orchid (Aerides multiflora).</title>
        <authorList>
            <person name="Suriyachadkun C."/>
        </authorList>
    </citation>
    <scope>NUCLEOTIDE SEQUENCE [LARGE SCALE GENOMIC DNA]</scope>
    <source>
        <strain evidence="9 10">OC33-EN07</strain>
    </source>
</reference>
<dbReference type="Proteomes" id="UP001369736">
    <property type="component" value="Unassembled WGS sequence"/>
</dbReference>
<comment type="subcellular location">
    <subcellularLocation>
        <location evidence="1">Cell membrane</location>
        <topology evidence="1">Multi-pass membrane protein</topology>
    </subcellularLocation>
</comment>
<dbReference type="SUPFAM" id="SSF82866">
    <property type="entry name" value="Multidrug efflux transporter AcrB transmembrane domain"/>
    <property type="match status" value="2"/>
</dbReference>
<sequence length="760" mass="76665">MRARVVAAVLLLAVVAGIGGGLAQLRVDTGTEQFLPAGAPSVQATADAAAAVGGDPVVVLARSPVPAGLLADPDQLLRLLRLEGGLAKTPDVAAVYGPATVLNQVVGSARGLLAQIAGRRDGAREAARAEAGRGGAAPADAARAGDDAAAAVDRRYAPLVVSALPAGVPTLRNPDFVRAAILEPDGAPKPRWRFVVPTADTVAVLVRPRAGLDQAGTAALVDAIRAQASGAGLAAEVTVAGVPAVTSGLARAVTRDLPLVAGLVALVVAARFWLVPALGGSRRQRVRSVVWPLGVSALGASVVPAAAGWAGVPLSFGALALLPALLGVGTSFVLYLASARDRRPVVALGLAAAAGFGALAVSPLPFVRQLGVVLGLGFALTVLAALSLRRWAPRDVSDVASQTPSVRNPPSIMRRPWPGRLGIVALVLAAAGGWIGLGGLGVTANPLDLARGVPELEDARAVDRTLGSSGELSIVLRGPDVLSPEAFAWSRAASRGVLAAHGDRVRPVVSLSDQLGFLGDTPTAGQIRAGVALLPDYLRDAVSTPDGHLALTIVGVRLDDDLGAQADLVDAVRAELPPPPPGYTADLAGLPVAAADGYRAISAERYLANLTGIAAAGLVLAIGLRRRGDAVRAVLAALLATGWGFALMAATGTEPTTLTVALGALVAVGASEFVVLLRLDAGARHRRSVAVAAATAAVGYAALAVSGLWVLRDLALVLTVSVVLAYLAALLVTGPPTPRRTPPPDRTDATPDPVRTEVPA</sequence>
<feature type="transmembrane region" description="Helical" evidence="7">
    <location>
        <begin position="715"/>
        <end position="733"/>
    </location>
</feature>
<feature type="transmembrane region" description="Helical" evidence="7">
    <location>
        <begin position="370"/>
        <end position="388"/>
    </location>
</feature>
<evidence type="ECO:0000313" key="9">
    <source>
        <dbReference type="EMBL" id="MEJ2861564.1"/>
    </source>
</evidence>
<feature type="transmembrane region" description="Helical" evidence="7">
    <location>
        <begin position="606"/>
        <end position="624"/>
    </location>
</feature>
<feature type="region of interest" description="Disordered" evidence="6">
    <location>
        <begin position="736"/>
        <end position="760"/>
    </location>
</feature>
<accession>A0ABU8M2I9</accession>
<dbReference type="Pfam" id="PF03176">
    <property type="entry name" value="MMPL"/>
    <property type="match status" value="1"/>
</dbReference>
<feature type="transmembrane region" description="Helical" evidence="7">
    <location>
        <begin position="257"/>
        <end position="278"/>
    </location>
</feature>
<evidence type="ECO:0000256" key="1">
    <source>
        <dbReference type="ARBA" id="ARBA00004651"/>
    </source>
</evidence>
<dbReference type="InterPro" id="IPR004869">
    <property type="entry name" value="MMPL_dom"/>
</dbReference>
<organism evidence="9 10">
    <name type="scientific">Actinomycetospora flava</name>
    <dbReference type="NCBI Taxonomy" id="3129232"/>
    <lineage>
        <taxon>Bacteria</taxon>
        <taxon>Bacillati</taxon>
        <taxon>Actinomycetota</taxon>
        <taxon>Actinomycetes</taxon>
        <taxon>Pseudonocardiales</taxon>
        <taxon>Pseudonocardiaceae</taxon>
        <taxon>Actinomycetospora</taxon>
    </lineage>
</organism>
<keyword evidence="3 7" id="KW-0812">Transmembrane</keyword>
<name>A0ABU8M2I9_9PSEU</name>
<keyword evidence="10" id="KW-1185">Reference proteome</keyword>
<feature type="transmembrane region" description="Helical" evidence="7">
    <location>
        <begin position="631"/>
        <end position="650"/>
    </location>
</feature>
<evidence type="ECO:0000313" key="10">
    <source>
        <dbReference type="Proteomes" id="UP001369736"/>
    </source>
</evidence>